<evidence type="ECO:0000256" key="3">
    <source>
        <dbReference type="ARBA" id="ARBA00022729"/>
    </source>
</evidence>
<dbReference type="GO" id="GO:0008239">
    <property type="term" value="F:dipeptidyl-peptidase activity"/>
    <property type="evidence" value="ECO:0007669"/>
    <property type="project" value="TreeGrafter"/>
</dbReference>
<reference evidence="6 7" key="1">
    <citation type="submission" date="2013-11" db="EMBL/GenBank/DDBJ databases">
        <title>Draft genome of the bovine lungworm Dictyocaulus viviparus.</title>
        <authorList>
            <person name="Mitreva M."/>
        </authorList>
    </citation>
    <scope>NUCLEOTIDE SEQUENCE [LARGE SCALE GENOMIC DNA]</scope>
    <source>
        <strain evidence="6 7">HannoverDv2000</strain>
    </source>
</reference>
<dbReference type="InterPro" id="IPR042269">
    <property type="entry name" value="Ser_carbopepase_S28_SKS"/>
</dbReference>
<evidence type="ECO:0000313" key="6">
    <source>
        <dbReference type="EMBL" id="KJH46053.1"/>
    </source>
</evidence>
<evidence type="ECO:0000256" key="1">
    <source>
        <dbReference type="ARBA" id="ARBA00011079"/>
    </source>
</evidence>
<evidence type="ECO:0000256" key="5">
    <source>
        <dbReference type="ARBA" id="ARBA00023180"/>
    </source>
</evidence>
<evidence type="ECO:0000256" key="2">
    <source>
        <dbReference type="ARBA" id="ARBA00022670"/>
    </source>
</evidence>
<name>A0A0D8XN25_DICVI</name>
<dbReference type="GO" id="GO:0006508">
    <property type="term" value="P:proteolysis"/>
    <property type="evidence" value="ECO:0007669"/>
    <property type="project" value="UniProtKB-KW"/>
</dbReference>
<keyword evidence="2" id="KW-0645">Protease</keyword>
<dbReference type="Gene3D" id="3.40.50.1820">
    <property type="entry name" value="alpha/beta hydrolase"/>
    <property type="match status" value="1"/>
</dbReference>
<dbReference type="InterPro" id="IPR029058">
    <property type="entry name" value="AB_hydrolase_fold"/>
</dbReference>
<dbReference type="GO" id="GO:0070008">
    <property type="term" value="F:serine-type exopeptidase activity"/>
    <property type="evidence" value="ECO:0007669"/>
    <property type="project" value="InterPro"/>
</dbReference>
<dbReference type="Proteomes" id="UP000053766">
    <property type="component" value="Unassembled WGS sequence"/>
</dbReference>
<evidence type="ECO:0000256" key="4">
    <source>
        <dbReference type="ARBA" id="ARBA00022801"/>
    </source>
</evidence>
<dbReference type="Gene3D" id="1.20.120.980">
    <property type="entry name" value="Serine carboxypeptidase S28, SKS domain"/>
    <property type="match status" value="1"/>
</dbReference>
<keyword evidence="7" id="KW-1185">Reference proteome</keyword>
<gene>
    <name evidence="6" type="ORF">DICVIV_07903</name>
</gene>
<comment type="similarity">
    <text evidence="1">Belongs to the peptidase S28 family.</text>
</comment>
<dbReference type="PANTHER" id="PTHR11010:SF117">
    <property type="entry name" value="SERINE PROTEASE 16"/>
    <property type="match status" value="1"/>
</dbReference>
<accession>A0A0D8XN25</accession>
<dbReference type="OrthoDB" id="5849002at2759"/>
<organism evidence="6 7">
    <name type="scientific">Dictyocaulus viviparus</name>
    <name type="common">Bovine lungworm</name>
    <dbReference type="NCBI Taxonomy" id="29172"/>
    <lineage>
        <taxon>Eukaryota</taxon>
        <taxon>Metazoa</taxon>
        <taxon>Ecdysozoa</taxon>
        <taxon>Nematoda</taxon>
        <taxon>Chromadorea</taxon>
        <taxon>Rhabditida</taxon>
        <taxon>Rhabditina</taxon>
        <taxon>Rhabditomorpha</taxon>
        <taxon>Strongyloidea</taxon>
        <taxon>Metastrongylidae</taxon>
        <taxon>Dictyocaulus</taxon>
    </lineage>
</organism>
<dbReference type="EMBL" id="KN716372">
    <property type="protein sequence ID" value="KJH46053.1"/>
    <property type="molecule type" value="Genomic_DNA"/>
</dbReference>
<dbReference type="AlphaFoldDB" id="A0A0D8XN25"/>
<dbReference type="PANTHER" id="PTHR11010">
    <property type="entry name" value="PROTEASE S28 PRO-X CARBOXYPEPTIDASE-RELATED"/>
    <property type="match status" value="1"/>
</dbReference>
<keyword evidence="6" id="KW-0121">Carboxypeptidase</keyword>
<protein>
    <submittedName>
        <fullName evidence="6">Serine carboxypeptidase S28</fullName>
    </submittedName>
</protein>
<dbReference type="GO" id="GO:0004180">
    <property type="term" value="F:carboxypeptidase activity"/>
    <property type="evidence" value="ECO:0007669"/>
    <property type="project" value="UniProtKB-KW"/>
</dbReference>
<sequence length="246" mass="27231">MFYTTGSRPPLWVAGDIVSCDFAYEQRALSLWARQKHPELITGAVGSSAPVVAELDFWRYLQVVEESIRSYSTKCAENIRKGFQLMMNLMNSELGREELSDGSYKLGYGISQVCDIMNNDVNDPLRNLQLVNKYMAMSQAMGAFCPALCLQAISLHGVASGNLAARILAGARSWTWQTCTEFGYFQSTDGGPNGIFGSVTPLSLFLNMCRDIFGPRFDSNYIANAVRSTLSYYGGAEGYKDGYRTD</sequence>
<dbReference type="Pfam" id="PF05577">
    <property type="entry name" value="Peptidase_S28"/>
    <property type="match status" value="2"/>
</dbReference>
<keyword evidence="5" id="KW-0325">Glycoprotein</keyword>
<keyword evidence="3" id="KW-0732">Signal</keyword>
<reference evidence="7" key="2">
    <citation type="journal article" date="2016" name="Sci. Rep.">
        <title>Dictyocaulus viviparus genome, variome and transcriptome elucidate lungworm biology and support future intervention.</title>
        <authorList>
            <person name="McNulty S.N."/>
            <person name="Strube C."/>
            <person name="Rosa B.A."/>
            <person name="Martin J.C."/>
            <person name="Tyagi R."/>
            <person name="Choi Y.J."/>
            <person name="Wang Q."/>
            <person name="Hallsworth Pepin K."/>
            <person name="Zhang X."/>
            <person name="Ozersky P."/>
            <person name="Wilson R.K."/>
            <person name="Sternberg P.W."/>
            <person name="Gasser R.B."/>
            <person name="Mitreva M."/>
        </authorList>
    </citation>
    <scope>NUCLEOTIDE SEQUENCE [LARGE SCALE GENOMIC DNA]</scope>
    <source>
        <strain evidence="7">HannoverDv2000</strain>
    </source>
</reference>
<keyword evidence="4" id="KW-0378">Hydrolase</keyword>
<evidence type="ECO:0000313" key="7">
    <source>
        <dbReference type="Proteomes" id="UP000053766"/>
    </source>
</evidence>
<dbReference type="InterPro" id="IPR008758">
    <property type="entry name" value="Peptidase_S28"/>
</dbReference>
<proteinExistence type="inferred from homology"/>